<dbReference type="RefSeq" id="WP_135532904.1">
    <property type="nucleotide sequence ID" value="NZ_SRKZ01000009.1"/>
</dbReference>
<evidence type="ECO:0000313" key="4">
    <source>
        <dbReference type="Proteomes" id="UP000298284"/>
    </source>
</evidence>
<organism evidence="3 4">
    <name type="scientific">Hymenobacter wooponensis</name>
    <dbReference type="NCBI Taxonomy" id="1525360"/>
    <lineage>
        <taxon>Bacteria</taxon>
        <taxon>Pseudomonadati</taxon>
        <taxon>Bacteroidota</taxon>
        <taxon>Cytophagia</taxon>
        <taxon>Cytophagales</taxon>
        <taxon>Hymenobacteraceae</taxon>
        <taxon>Hymenobacter</taxon>
    </lineage>
</organism>
<accession>A0A4Z0MC42</accession>
<proteinExistence type="predicted"/>
<feature type="region of interest" description="Disordered" evidence="1">
    <location>
        <begin position="25"/>
        <end position="44"/>
    </location>
</feature>
<keyword evidence="4" id="KW-1185">Reference proteome</keyword>
<evidence type="ECO:0000259" key="2">
    <source>
        <dbReference type="Pfam" id="PF11738"/>
    </source>
</evidence>
<reference evidence="3 4" key="1">
    <citation type="submission" date="2019-04" db="EMBL/GenBank/DDBJ databases">
        <authorList>
            <person name="Feng G."/>
            <person name="Zhang J."/>
            <person name="Zhu H."/>
        </authorList>
    </citation>
    <scope>NUCLEOTIDE SEQUENCE [LARGE SCALE GENOMIC DNA]</scope>
    <source>
        <strain evidence="3 4">JCM 19491</strain>
    </source>
</reference>
<name>A0A4Z0MC42_9BACT</name>
<dbReference type="EMBL" id="SRKZ01000009">
    <property type="protein sequence ID" value="TGD77303.1"/>
    <property type="molecule type" value="Genomic_DNA"/>
</dbReference>
<comment type="caution">
    <text evidence="3">The sequence shown here is derived from an EMBL/GenBank/DDBJ whole genome shotgun (WGS) entry which is preliminary data.</text>
</comment>
<sequence length="387" mass="42277">MSLPLSGRYVGLLLLPLLVACQPDKPTQQPSASPTARQLPAEKPASAPFRGWRRYTGQVGSYPVVVELTFEDTATVGSYYYARYGELVPLRAQPPGPGQALRLREGTAATSSGTWEAVQPAGPVLSGTWRSPDGRRQLPFSLREEYAGAVRYEQVGFSREGQLPADSAVCGIPGRTVKFSLQGVQLLDAGSRPALQRIQQQLLPVPPAQLEAYVARQVADNVGDCTETEKSAWVSYNADHLLSVTFLEVVFAFGAPHPTHHFTTMTFNLQTGNRLGLADLLRPGYEQPLRQLLTKRLLADPSYGDFYRGEQAEGQQRWLDQAGRPQQLVPLPAGGVALTPAGLEFTWNEYTIAPYVMGPQSVELSYADLRRLVRPSGPLAAVVARHK</sequence>
<evidence type="ECO:0000313" key="3">
    <source>
        <dbReference type="EMBL" id="TGD77303.1"/>
    </source>
</evidence>
<dbReference type="OrthoDB" id="594879at2"/>
<dbReference type="InterPro" id="IPR037126">
    <property type="entry name" value="PdaC/RsiV-like_sf"/>
</dbReference>
<dbReference type="Pfam" id="PF11738">
    <property type="entry name" value="DUF3298"/>
    <property type="match status" value="1"/>
</dbReference>
<dbReference type="Gene3D" id="3.90.640.20">
    <property type="entry name" value="Heat-shock cognate protein, ATPase"/>
    <property type="match status" value="1"/>
</dbReference>
<dbReference type="InterPro" id="IPR021729">
    <property type="entry name" value="DUF3298"/>
</dbReference>
<gene>
    <name evidence="3" type="ORF">EU557_23350</name>
</gene>
<feature type="domain" description="DUF3298" evidence="2">
    <location>
        <begin position="278"/>
        <end position="366"/>
    </location>
</feature>
<protein>
    <submittedName>
        <fullName evidence="3">DUF3298 domain-containing protein</fullName>
    </submittedName>
</protein>
<feature type="compositionally biased region" description="Polar residues" evidence="1">
    <location>
        <begin position="25"/>
        <end position="36"/>
    </location>
</feature>
<dbReference type="AlphaFoldDB" id="A0A4Z0MC42"/>
<dbReference type="Proteomes" id="UP000298284">
    <property type="component" value="Unassembled WGS sequence"/>
</dbReference>
<evidence type="ECO:0000256" key="1">
    <source>
        <dbReference type="SAM" id="MobiDB-lite"/>
    </source>
</evidence>